<organism evidence="6 7">
    <name type="scientific">Caenibius tardaugens NBRC 16725</name>
    <dbReference type="NCBI Taxonomy" id="1219035"/>
    <lineage>
        <taxon>Bacteria</taxon>
        <taxon>Pseudomonadati</taxon>
        <taxon>Pseudomonadota</taxon>
        <taxon>Alphaproteobacteria</taxon>
        <taxon>Sphingomonadales</taxon>
        <taxon>Erythrobacteraceae</taxon>
        <taxon>Caenibius</taxon>
    </lineage>
</organism>
<dbReference type="eggNOG" id="COG2010">
    <property type="taxonomic scope" value="Bacteria"/>
</dbReference>
<evidence type="ECO:0000256" key="2">
    <source>
        <dbReference type="ARBA" id="ARBA00022723"/>
    </source>
</evidence>
<dbReference type="Pfam" id="PF00034">
    <property type="entry name" value="Cytochrom_C"/>
    <property type="match status" value="1"/>
</dbReference>
<comment type="caution">
    <text evidence="6">The sequence shown here is derived from an EMBL/GenBank/DDBJ whole genome shotgun (WGS) entry which is preliminary data.</text>
</comment>
<name>U3A3G3_9SPHN</name>
<dbReference type="GO" id="GO:0020037">
    <property type="term" value="F:heme binding"/>
    <property type="evidence" value="ECO:0007669"/>
    <property type="project" value="InterPro"/>
</dbReference>
<dbReference type="GO" id="GO:0046872">
    <property type="term" value="F:metal ion binding"/>
    <property type="evidence" value="ECO:0007669"/>
    <property type="project" value="UniProtKB-KW"/>
</dbReference>
<dbReference type="EMBL" id="BASZ01000005">
    <property type="protein sequence ID" value="GAD49288.1"/>
    <property type="molecule type" value="Genomic_DNA"/>
</dbReference>
<dbReference type="InterPro" id="IPR009056">
    <property type="entry name" value="Cyt_c-like_dom"/>
</dbReference>
<evidence type="ECO:0000256" key="1">
    <source>
        <dbReference type="ARBA" id="ARBA00022617"/>
    </source>
</evidence>
<reference evidence="6 7" key="1">
    <citation type="submission" date="2013-09" db="EMBL/GenBank/DDBJ databases">
        <title>Whole genome shotgun sequence of Novosphingobium tardaugens NBRC 16725.</title>
        <authorList>
            <person name="Isaki S."/>
            <person name="Hosoyama A."/>
            <person name="Tsuchikane K."/>
            <person name="Katsumata H."/>
            <person name="Ando Y."/>
            <person name="Yamazaki S."/>
            <person name="Fujita N."/>
        </authorList>
    </citation>
    <scope>NUCLEOTIDE SEQUENCE [LARGE SCALE GENOMIC DNA]</scope>
    <source>
        <strain evidence="6 7">NBRC 16725</strain>
    </source>
</reference>
<protein>
    <recommendedName>
        <fullName evidence="5">Cytochrome c domain-containing protein</fullName>
    </recommendedName>
</protein>
<feature type="domain" description="Cytochrome c" evidence="5">
    <location>
        <begin position="64"/>
        <end position="146"/>
    </location>
</feature>
<keyword evidence="7" id="KW-1185">Reference proteome</keyword>
<evidence type="ECO:0000256" key="4">
    <source>
        <dbReference type="PROSITE-ProRule" id="PRU00433"/>
    </source>
</evidence>
<evidence type="ECO:0000259" key="5">
    <source>
        <dbReference type="PROSITE" id="PS51007"/>
    </source>
</evidence>
<evidence type="ECO:0000313" key="7">
    <source>
        <dbReference type="Proteomes" id="UP000016568"/>
    </source>
</evidence>
<dbReference type="Gene3D" id="1.10.760.10">
    <property type="entry name" value="Cytochrome c-like domain"/>
    <property type="match status" value="1"/>
</dbReference>
<proteinExistence type="predicted"/>
<dbReference type="AlphaFoldDB" id="U3A3G3"/>
<gene>
    <name evidence="6" type="ORF">NT2_05_02080</name>
</gene>
<dbReference type="GO" id="GO:0009055">
    <property type="term" value="F:electron transfer activity"/>
    <property type="evidence" value="ECO:0007669"/>
    <property type="project" value="InterPro"/>
</dbReference>
<keyword evidence="2 4" id="KW-0479">Metal-binding</keyword>
<sequence>MVAAFFHNRAAARLLKHTRAAYAGIMPMHRSLGTLVAIAMLSLGACTTSSPAVKNANVTAVPAADAATRGLAFAQAHCASCHAVAINQYSPVPAAPAFPAVINTPGLTPETLGTWLRDSHNFPEIMNFEIEPDHIADLAAYMMTLRENMPAREEPAKH</sequence>
<keyword evidence="3 4" id="KW-0408">Iron</keyword>
<dbReference type="SUPFAM" id="SSF46626">
    <property type="entry name" value="Cytochrome c"/>
    <property type="match status" value="1"/>
</dbReference>
<evidence type="ECO:0000313" key="6">
    <source>
        <dbReference type="EMBL" id="GAD49288.1"/>
    </source>
</evidence>
<keyword evidence="1 4" id="KW-0349">Heme</keyword>
<evidence type="ECO:0000256" key="3">
    <source>
        <dbReference type="ARBA" id="ARBA00023004"/>
    </source>
</evidence>
<dbReference type="PROSITE" id="PS51007">
    <property type="entry name" value="CYTC"/>
    <property type="match status" value="1"/>
</dbReference>
<dbReference type="Proteomes" id="UP000016568">
    <property type="component" value="Unassembled WGS sequence"/>
</dbReference>
<accession>U3A3G3</accession>
<dbReference type="InterPro" id="IPR036909">
    <property type="entry name" value="Cyt_c-like_dom_sf"/>
</dbReference>